<sequence length="294" mass="33145">MAASGGLKHIFEHTIPEAPTLFGTSSWKQIKPSSQIQPIEQSSITEIFGELHFKENSKLPSPSFPISPFSSAILNLSSREDEDIILSSSSPTVLRKKNFSSNSEGLQVCTEGLGSESCDNAWDNDTTNDMKQEWQSCKEKIDEASGIVNGKRGNMHGELKAVKQDGRFVLKQVRTPTQELLHACREDGRLKLQFMQTDDESMKHQGFDEEGHLMNDEIDDAVYYKGGVHRRRLYSGGDYGRLVEDASGRCLIRRVSEITETKLGYQLPLEKHSFIPATEDTLKTYYQKISYERT</sequence>
<name>A0A6A3ANN8_HIBSY</name>
<dbReference type="PANTHER" id="PTHR33155">
    <property type="entry name" value="FANTASTIC FOUR-LIKE PROTEIN (DUF3049)"/>
    <property type="match status" value="1"/>
</dbReference>
<evidence type="ECO:0000313" key="3">
    <source>
        <dbReference type="EMBL" id="KAE8705796.1"/>
    </source>
</evidence>
<evidence type="ECO:0000313" key="4">
    <source>
        <dbReference type="Proteomes" id="UP000436088"/>
    </source>
</evidence>
<keyword evidence="4" id="KW-1185">Reference proteome</keyword>
<dbReference type="EMBL" id="VEPZ02000979">
    <property type="protein sequence ID" value="KAE8705796.1"/>
    <property type="molecule type" value="Genomic_DNA"/>
</dbReference>
<evidence type="ECO:0000256" key="1">
    <source>
        <dbReference type="ARBA" id="ARBA00008690"/>
    </source>
</evidence>
<dbReference type="InterPro" id="IPR021410">
    <property type="entry name" value="FAF"/>
</dbReference>
<reference evidence="3" key="1">
    <citation type="submission" date="2019-09" db="EMBL/GenBank/DDBJ databases">
        <title>Draft genome information of white flower Hibiscus syriacus.</title>
        <authorList>
            <person name="Kim Y.-M."/>
        </authorList>
    </citation>
    <scope>NUCLEOTIDE SEQUENCE [LARGE SCALE GENOMIC DNA]</scope>
    <source>
        <strain evidence="3">YM2019G1</strain>
    </source>
</reference>
<organism evidence="3 4">
    <name type="scientific">Hibiscus syriacus</name>
    <name type="common">Rose of Sharon</name>
    <dbReference type="NCBI Taxonomy" id="106335"/>
    <lineage>
        <taxon>Eukaryota</taxon>
        <taxon>Viridiplantae</taxon>
        <taxon>Streptophyta</taxon>
        <taxon>Embryophyta</taxon>
        <taxon>Tracheophyta</taxon>
        <taxon>Spermatophyta</taxon>
        <taxon>Magnoliopsida</taxon>
        <taxon>eudicotyledons</taxon>
        <taxon>Gunneridae</taxon>
        <taxon>Pentapetalae</taxon>
        <taxon>rosids</taxon>
        <taxon>malvids</taxon>
        <taxon>Malvales</taxon>
        <taxon>Malvaceae</taxon>
        <taxon>Malvoideae</taxon>
        <taxon>Hibiscus</taxon>
    </lineage>
</organism>
<gene>
    <name evidence="3" type="ORF">F3Y22_tig00110418pilonHSYRG00308</name>
</gene>
<protein>
    <recommendedName>
        <fullName evidence="2">FAF domain-containing protein</fullName>
    </recommendedName>
</protein>
<dbReference type="PANTHER" id="PTHR33155:SF9">
    <property type="entry name" value="FANTASTIC FOUR-LIKE PROTEIN (DUF3049)"/>
    <property type="match status" value="1"/>
</dbReference>
<comment type="caution">
    <text evidence="3">The sequence shown here is derived from an EMBL/GenBank/DDBJ whole genome shotgun (WGS) entry which is preliminary data.</text>
</comment>
<feature type="domain" description="FAF" evidence="2">
    <location>
        <begin position="159"/>
        <end position="194"/>
    </location>
</feature>
<dbReference type="Pfam" id="PF11250">
    <property type="entry name" value="FAF"/>
    <property type="match status" value="1"/>
</dbReference>
<comment type="similarity">
    <text evidence="1">Belongs to the fantastic four family.</text>
</comment>
<dbReference type="Proteomes" id="UP000436088">
    <property type="component" value="Unassembled WGS sequence"/>
</dbReference>
<proteinExistence type="inferred from homology"/>
<dbReference type="AlphaFoldDB" id="A0A6A3ANN8"/>
<evidence type="ECO:0000259" key="2">
    <source>
        <dbReference type="Pfam" id="PF11250"/>
    </source>
</evidence>
<dbReference type="InterPro" id="IPR046431">
    <property type="entry name" value="FAF_dom"/>
</dbReference>
<accession>A0A6A3ANN8</accession>